<keyword evidence="4" id="KW-1185">Reference proteome</keyword>
<comment type="caution">
    <text evidence="3">The sequence shown here is derived from an EMBL/GenBank/DDBJ whole genome shotgun (WGS) entry which is preliminary data.</text>
</comment>
<evidence type="ECO:0000313" key="3">
    <source>
        <dbReference type="EMBL" id="GAA3094990.1"/>
    </source>
</evidence>
<reference evidence="4" key="1">
    <citation type="journal article" date="2019" name="Int. J. Syst. Evol. Microbiol.">
        <title>The Global Catalogue of Microorganisms (GCM) 10K type strain sequencing project: providing services to taxonomists for standard genome sequencing and annotation.</title>
        <authorList>
            <consortium name="The Broad Institute Genomics Platform"/>
            <consortium name="The Broad Institute Genome Sequencing Center for Infectious Disease"/>
            <person name="Wu L."/>
            <person name="Ma J."/>
        </authorList>
    </citation>
    <scope>NUCLEOTIDE SEQUENCE [LARGE SCALE GENOMIC DNA]</scope>
    <source>
        <strain evidence="4">JCM 9092</strain>
    </source>
</reference>
<feature type="domain" description="3-octaprenyl-4-hydroxybenzoate carboxy-lyase-like C-terminal" evidence="2">
    <location>
        <begin position="346"/>
        <end position="452"/>
    </location>
</feature>
<organism evidence="3 4">
    <name type="scientific">Streptomyces rectiviolaceus</name>
    <dbReference type="NCBI Taxonomy" id="332591"/>
    <lineage>
        <taxon>Bacteria</taxon>
        <taxon>Bacillati</taxon>
        <taxon>Actinomycetota</taxon>
        <taxon>Actinomycetes</taxon>
        <taxon>Kitasatosporales</taxon>
        <taxon>Streptomycetaceae</taxon>
        <taxon>Streptomyces</taxon>
    </lineage>
</organism>
<dbReference type="SUPFAM" id="SSF143968">
    <property type="entry name" value="UbiD C-terminal domain-like"/>
    <property type="match status" value="1"/>
</dbReference>
<dbReference type="InterPro" id="IPR002830">
    <property type="entry name" value="UbiD"/>
</dbReference>
<dbReference type="PANTHER" id="PTHR30108:SF17">
    <property type="entry name" value="FERULIC ACID DECARBOXYLASE 1"/>
    <property type="match status" value="1"/>
</dbReference>
<dbReference type="Pfam" id="PF20696">
    <property type="entry name" value="UbiD_C"/>
    <property type="match status" value="1"/>
</dbReference>
<protein>
    <submittedName>
        <fullName evidence="3">UbiD family decarboxylase</fullName>
    </submittedName>
</protein>
<proteinExistence type="predicted"/>
<dbReference type="Proteomes" id="UP001501637">
    <property type="component" value="Unassembled WGS sequence"/>
</dbReference>
<dbReference type="InterPro" id="IPR048304">
    <property type="entry name" value="UbiD_Rift_dom"/>
</dbReference>
<evidence type="ECO:0000259" key="2">
    <source>
        <dbReference type="Pfam" id="PF20696"/>
    </source>
</evidence>
<dbReference type="EMBL" id="BAAAUG010000027">
    <property type="protein sequence ID" value="GAA3094990.1"/>
    <property type="molecule type" value="Genomic_DNA"/>
</dbReference>
<dbReference type="RefSeq" id="WP_344520059.1">
    <property type="nucleotide sequence ID" value="NZ_BAAAUG010000027.1"/>
</dbReference>
<name>A0ABP6MAR1_9ACTN</name>
<dbReference type="PANTHER" id="PTHR30108">
    <property type="entry name" value="3-OCTAPRENYL-4-HYDROXYBENZOATE CARBOXY-LYASE-RELATED"/>
    <property type="match status" value="1"/>
</dbReference>
<feature type="domain" description="3-octaprenyl-4-hydroxybenzoate carboxy-lyase-like Rift-related" evidence="1">
    <location>
        <begin position="113"/>
        <end position="328"/>
    </location>
</feature>
<evidence type="ECO:0000259" key="1">
    <source>
        <dbReference type="Pfam" id="PF01977"/>
    </source>
</evidence>
<gene>
    <name evidence="3" type="ORF">GCM10010449_18270</name>
</gene>
<dbReference type="SUPFAM" id="SSF50475">
    <property type="entry name" value="FMN-binding split barrel"/>
    <property type="match status" value="1"/>
</dbReference>
<dbReference type="Gene3D" id="3.40.1670.10">
    <property type="entry name" value="UbiD C-terminal domain-like"/>
    <property type="match status" value="1"/>
</dbReference>
<sequence length="491" mass="51341">MTGNPGLSVRAALAQLRAQEPEALHEYTEPMPVAEVAAHFAAAHAGVPAVGVSRSEPAVLYRGVKGFQLPVLLGLYGDAARLRRWLPGLPDRAAPDTVVPLLAAAARTAPREVADAPCRAVAAVGDEVDLLRLPVLTSTPRDAGPYLTTALIRAEDPVTGETALSCHRMLVLDRSRLTVWMVPGRKLGELHRRALERGDRLPVSVSIGVPPAVMVASAVNTAFLGPGDAPSADEPSVDKLALAGALAGEAIELSPGLTQPVPALAQAEIVIEGHLDDQVADEALDGAEPGLSLPEFLGYDGGARSGLPVLTVTAVTTRHDPLYQAVVGPGREQSYLLGTAGALSVALSLPHHPGLAVHDLHFAAAGGGMLLLTVAVRKASAAGDTALPGLAREILRRHPFVKTVVLTDEDIAVSCTEDVLWAMTTRSNLAADCTEWTDLGPVPMDPSQTEAWAEHRAAGRIPGRVALDATTPFALRETTRRSFAVPAPRPD</sequence>
<dbReference type="Pfam" id="PF01977">
    <property type="entry name" value="UbiD"/>
    <property type="match status" value="1"/>
</dbReference>
<accession>A0ABP6MAR1</accession>
<dbReference type="InterPro" id="IPR049381">
    <property type="entry name" value="UbiD-like_C"/>
</dbReference>
<evidence type="ECO:0000313" key="4">
    <source>
        <dbReference type="Proteomes" id="UP001501637"/>
    </source>
</evidence>